<accession>A0A1S8DCG0</accession>
<evidence type="ECO:0000313" key="2">
    <source>
        <dbReference type="Proteomes" id="UP000242847"/>
    </source>
</evidence>
<dbReference type="Proteomes" id="UP000242847">
    <property type="component" value="Unassembled WGS sequence"/>
</dbReference>
<proteinExistence type="predicted"/>
<keyword evidence="2" id="KW-1185">Reference proteome</keyword>
<comment type="caution">
    <text evidence="1">The sequence shown here is derived from an EMBL/GenBank/DDBJ whole genome shotgun (WGS) entry which is preliminary data.</text>
</comment>
<reference evidence="1 2" key="1">
    <citation type="submission" date="2017-01" db="EMBL/GenBank/DDBJ databases">
        <title>Draft genome sequence of Pseudomonas pachastrellae type strain CCUG 46540T from a deep sea.</title>
        <authorList>
            <person name="Gomila M."/>
            <person name="Mulet M."/>
            <person name="Lalucat J."/>
            <person name="Garcia-Valdes E."/>
        </authorList>
    </citation>
    <scope>NUCLEOTIDE SEQUENCE [LARGE SCALE GENOMIC DNA]</scope>
    <source>
        <strain evidence="1 2">CCUG 46540</strain>
    </source>
</reference>
<gene>
    <name evidence="1" type="ORF">BXT89_14320</name>
</gene>
<evidence type="ECO:0000313" key="1">
    <source>
        <dbReference type="EMBL" id="ONM43125.1"/>
    </source>
</evidence>
<protein>
    <submittedName>
        <fullName evidence="1">Uncharacterized protein</fullName>
    </submittedName>
</protein>
<sequence length="71" mass="8026">MSIDDFKRSMAIEKIHSALRLTRKNDGFSFLSYSHGLIDGLRVSGMLDALEADRLSDLALNAHQYARRDSQ</sequence>
<dbReference type="STRING" id="254161.SAMN05216256_10185"/>
<dbReference type="AlphaFoldDB" id="A0A1S8DCG0"/>
<organism evidence="1 2">
    <name type="scientific">Halopseudomonas pachastrellae</name>
    <dbReference type="NCBI Taxonomy" id="254161"/>
    <lineage>
        <taxon>Bacteria</taxon>
        <taxon>Pseudomonadati</taxon>
        <taxon>Pseudomonadota</taxon>
        <taxon>Gammaproteobacteria</taxon>
        <taxon>Pseudomonadales</taxon>
        <taxon>Pseudomonadaceae</taxon>
        <taxon>Halopseudomonas</taxon>
    </lineage>
</organism>
<dbReference type="RefSeq" id="WP_083728360.1">
    <property type="nucleotide sequence ID" value="NZ_FOUD01000001.1"/>
</dbReference>
<name>A0A1S8DCG0_9GAMM</name>
<dbReference type="EMBL" id="MUBC01000035">
    <property type="protein sequence ID" value="ONM43125.1"/>
    <property type="molecule type" value="Genomic_DNA"/>
</dbReference>